<evidence type="ECO:0000256" key="15">
    <source>
        <dbReference type="SAM" id="SignalP"/>
    </source>
</evidence>
<evidence type="ECO:0000256" key="10">
    <source>
        <dbReference type="ARBA" id="ARBA00023180"/>
    </source>
</evidence>
<evidence type="ECO:0000256" key="13">
    <source>
        <dbReference type="PIRNR" id="PIRNR037090"/>
    </source>
</evidence>
<sequence length="915" mass="100789">MDPCKVSATLFGLVLSLSLGRHVRGSGRPEAVNIGAVLSYGSPIGKVARTAIEIAVGDVNADPDILAGTRLDLVMEDTNCSPFVGSIGVLKVLAKDTVAIIGPQSSTVAHIISYISSGLRVPLVSFAATDPTLSSLQYPFFVRMQQTDAYQMTAMADLIGYHGWRNVIAVYVDDDYGRNGIYALDNELAKKLSKVYRIALPVGASRAYISDMLQGSKVFGPRVYVVHANVDSGLKIFSIAQELQMITDEYAWLATDWLCTALGASEPNGTNSSLHYLQGIVGLCQHIPQSRRRGAFQARWSELYGKEMVSSELNVYGLYAYDTVWAVARSIDDFLNESGNITFTSTDELVNMKGKLQFDKLRTFAGGQLLLTKLLRQNFTGVIGQVQFDRDRNLKSGIIYEVINIDGALVRKVGYWANLKGLSTTLPEIMYRSGPQNFSISQTLGNITWPGGKGKAPRGWVAATNERPLRIGFPFRVGYVEFVTKVNENHTVEGFCIDVFEAAVKLIPYNIPHQFVSFGDGHSNPSYSDLVNMVSDKVIDAAVGDIAITTVRTAIVDFTQPYVSTGLVVVVPIKDVKSNTWAFLRPFSVIMWCVTVAFFFLIGVVIWLLEHRVNSDFRGSPKRQCVTIFLFSFSTLFQSQQEDTLSTLGRFVMMVWLFLLMVITSSYTASLTSFLTVQQLSTSINGIDCLIASNEPIGYQEGSFARDYMINALNIHRSRLVSLAGPEAYATALRVGPKDGGVAAIVDELPYIELFLQRTSGFGIVGQPFTRSGWGFALPRGSPLPLDLSSAIMKLSENGDLQRIHDKWFCKAGCTPQTAGSSDSDQLHLSNFWGLFLICGIAAVVSLFIFLIRAINQYIRLNKKHKGPAEQSRKGCCQAIYSFFDFIDEKEEAIKNIFKQRKSSSQPQVGIVELT</sequence>
<feature type="chain" id="PRO_5043904165" description="Glutamate receptor" evidence="15">
    <location>
        <begin position="26"/>
        <end position="915"/>
    </location>
</feature>
<keyword evidence="8 13" id="KW-0472">Membrane</keyword>
<evidence type="ECO:0000256" key="7">
    <source>
        <dbReference type="ARBA" id="ARBA00023065"/>
    </source>
</evidence>
<evidence type="ECO:0000313" key="18">
    <source>
        <dbReference type="Proteomes" id="UP001140949"/>
    </source>
</evidence>
<dbReference type="InterPro" id="IPR017103">
    <property type="entry name" value="Iontropic_Glu_rcpt_pln"/>
</dbReference>
<dbReference type="PANTHER" id="PTHR18966">
    <property type="entry name" value="IONOTROPIC GLUTAMATE RECEPTOR"/>
    <property type="match status" value="1"/>
</dbReference>
<dbReference type="InterPro" id="IPR001320">
    <property type="entry name" value="Iontro_rcpt_C"/>
</dbReference>
<feature type="signal peptide" evidence="15">
    <location>
        <begin position="1"/>
        <end position="25"/>
    </location>
</feature>
<comment type="function">
    <text evidence="13">Glutamate-gated receptor that probably acts as non-selective cation channel.</text>
</comment>
<dbReference type="SUPFAM" id="SSF53850">
    <property type="entry name" value="Periplasmic binding protein-like II"/>
    <property type="match status" value="1"/>
</dbReference>
<evidence type="ECO:0000259" key="16">
    <source>
        <dbReference type="SMART" id="SM00079"/>
    </source>
</evidence>
<dbReference type="FunFam" id="3.40.50.2300:FF:000117">
    <property type="entry name" value="Glutamate receptor"/>
    <property type="match status" value="1"/>
</dbReference>
<dbReference type="GO" id="GO:0009611">
    <property type="term" value="P:response to wounding"/>
    <property type="evidence" value="ECO:0007669"/>
    <property type="project" value="UniProtKB-ARBA"/>
</dbReference>
<dbReference type="InterPro" id="IPR019594">
    <property type="entry name" value="Glu/Gly-bd"/>
</dbReference>
<dbReference type="Pfam" id="PF01094">
    <property type="entry name" value="ANF_receptor"/>
    <property type="match status" value="1"/>
</dbReference>
<comment type="subcellular location">
    <subcellularLocation>
        <location evidence="1">Membrane</location>
        <topology evidence="1">Multi-pass membrane protein</topology>
    </subcellularLocation>
</comment>
<evidence type="ECO:0000256" key="14">
    <source>
        <dbReference type="SAM" id="Phobius"/>
    </source>
</evidence>
<dbReference type="EMBL" id="JANAVB010043418">
    <property type="protein sequence ID" value="KAJ6792741.1"/>
    <property type="molecule type" value="Genomic_DNA"/>
</dbReference>
<dbReference type="SMART" id="SM00079">
    <property type="entry name" value="PBPe"/>
    <property type="match status" value="1"/>
</dbReference>
<evidence type="ECO:0000256" key="4">
    <source>
        <dbReference type="ARBA" id="ARBA00022692"/>
    </source>
</evidence>
<dbReference type="Gene3D" id="1.10.287.70">
    <property type="match status" value="1"/>
</dbReference>
<reference evidence="17" key="2">
    <citation type="submission" date="2023-04" db="EMBL/GenBank/DDBJ databases">
        <authorList>
            <person name="Bruccoleri R.E."/>
            <person name="Oakeley E.J."/>
            <person name="Faust A.-M."/>
            <person name="Dessus-Babus S."/>
            <person name="Altorfer M."/>
            <person name="Burckhardt D."/>
            <person name="Oertli M."/>
            <person name="Naumann U."/>
            <person name="Petersen F."/>
            <person name="Wong J."/>
        </authorList>
    </citation>
    <scope>NUCLEOTIDE SEQUENCE</scope>
    <source>
        <strain evidence="17">GSM-AAB239-AS_SAM_17_03QT</strain>
        <tissue evidence="17">Leaf</tissue>
    </source>
</reference>
<dbReference type="InterPro" id="IPR015683">
    <property type="entry name" value="Ionotropic_Glu_rcpt"/>
</dbReference>
<keyword evidence="6 14" id="KW-1133">Transmembrane helix</keyword>
<dbReference type="Gene3D" id="3.40.50.2300">
    <property type="match status" value="2"/>
</dbReference>
<keyword evidence="12 13" id="KW-0407">Ion channel</keyword>
<dbReference type="GO" id="GO:0016020">
    <property type="term" value="C:membrane"/>
    <property type="evidence" value="ECO:0007669"/>
    <property type="project" value="UniProtKB-SubCell"/>
</dbReference>
<feature type="transmembrane region" description="Helical" evidence="14">
    <location>
        <begin position="832"/>
        <end position="855"/>
    </location>
</feature>
<gene>
    <name evidence="17" type="ORF">M6B38_237140</name>
</gene>
<dbReference type="Proteomes" id="UP001140949">
    <property type="component" value="Unassembled WGS sequence"/>
</dbReference>
<keyword evidence="5 15" id="KW-0732">Signal</keyword>
<dbReference type="SUPFAM" id="SSF53822">
    <property type="entry name" value="Periplasmic binding protein-like I"/>
    <property type="match status" value="1"/>
</dbReference>
<keyword evidence="10" id="KW-0325">Glycoprotein</keyword>
<evidence type="ECO:0000256" key="6">
    <source>
        <dbReference type="ARBA" id="ARBA00022989"/>
    </source>
</evidence>
<evidence type="ECO:0000256" key="1">
    <source>
        <dbReference type="ARBA" id="ARBA00004141"/>
    </source>
</evidence>
<accession>A0AAX6DLW9</accession>
<keyword evidence="7 13" id="KW-0406">Ion transport</keyword>
<dbReference type="AlphaFoldDB" id="A0AAX6DLW9"/>
<evidence type="ECO:0000256" key="9">
    <source>
        <dbReference type="ARBA" id="ARBA00023170"/>
    </source>
</evidence>
<dbReference type="Pfam" id="PF10613">
    <property type="entry name" value="Lig_chan-Glu_bd"/>
    <property type="match status" value="1"/>
</dbReference>
<dbReference type="CDD" id="cd13686">
    <property type="entry name" value="GluR_Plant"/>
    <property type="match status" value="1"/>
</dbReference>
<evidence type="ECO:0000313" key="17">
    <source>
        <dbReference type="EMBL" id="KAJ6792741.1"/>
    </source>
</evidence>
<keyword evidence="11 13" id="KW-1071">Ligand-gated ion channel</keyword>
<evidence type="ECO:0000256" key="2">
    <source>
        <dbReference type="ARBA" id="ARBA00008685"/>
    </source>
</evidence>
<keyword evidence="18" id="KW-1185">Reference proteome</keyword>
<proteinExistence type="inferred from homology"/>
<dbReference type="FunFam" id="3.40.190.10:FF:000175">
    <property type="entry name" value="Glutamate receptor"/>
    <property type="match status" value="1"/>
</dbReference>
<evidence type="ECO:0000256" key="11">
    <source>
        <dbReference type="ARBA" id="ARBA00023286"/>
    </source>
</evidence>
<evidence type="ECO:0000256" key="8">
    <source>
        <dbReference type="ARBA" id="ARBA00023136"/>
    </source>
</evidence>
<dbReference type="InterPro" id="IPR001828">
    <property type="entry name" value="ANF_lig-bd_rcpt"/>
</dbReference>
<dbReference type="FunFam" id="1.10.287.70:FF:000037">
    <property type="entry name" value="Glutamate receptor"/>
    <property type="match status" value="1"/>
</dbReference>
<dbReference type="InterPro" id="IPR028082">
    <property type="entry name" value="Peripla_BP_I"/>
</dbReference>
<protein>
    <recommendedName>
        <fullName evidence="13">Glutamate receptor</fullName>
    </recommendedName>
</protein>
<name>A0AAX6DLW9_IRIPA</name>
<organism evidence="17 18">
    <name type="scientific">Iris pallida</name>
    <name type="common">Sweet iris</name>
    <dbReference type="NCBI Taxonomy" id="29817"/>
    <lineage>
        <taxon>Eukaryota</taxon>
        <taxon>Viridiplantae</taxon>
        <taxon>Streptophyta</taxon>
        <taxon>Embryophyta</taxon>
        <taxon>Tracheophyta</taxon>
        <taxon>Spermatophyta</taxon>
        <taxon>Magnoliopsida</taxon>
        <taxon>Liliopsida</taxon>
        <taxon>Asparagales</taxon>
        <taxon>Iridaceae</taxon>
        <taxon>Iridoideae</taxon>
        <taxon>Irideae</taxon>
        <taxon>Iris</taxon>
    </lineage>
</organism>
<keyword evidence="4 14" id="KW-0812">Transmembrane</keyword>
<keyword evidence="9 13" id="KW-0675">Receptor</keyword>
<evidence type="ECO:0000256" key="12">
    <source>
        <dbReference type="ARBA" id="ARBA00023303"/>
    </source>
</evidence>
<comment type="similarity">
    <text evidence="2 13">Belongs to the glutamate-gated ion channel (TC 1.A.10.1) family.</text>
</comment>
<reference evidence="17" key="1">
    <citation type="journal article" date="2023" name="GigaByte">
        <title>Genome assembly of the bearded iris, Iris pallida Lam.</title>
        <authorList>
            <person name="Bruccoleri R.E."/>
            <person name="Oakeley E.J."/>
            <person name="Faust A.M.E."/>
            <person name="Altorfer M."/>
            <person name="Dessus-Babus S."/>
            <person name="Burckhardt D."/>
            <person name="Oertli M."/>
            <person name="Naumann U."/>
            <person name="Petersen F."/>
            <person name="Wong J."/>
        </authorList>
    </citation>
    <scope>NUCLEOTIDE SEQUENCE</scope>
    <source>
        <strain evidence="17">GSM-AAB239-AS_SAM_17_03QT</strain>
    </source>
</reference>
<dbReference type="PIRSF" id="PIRSF037090">
    <property type="entry name" value="Iontro_Glu-like_rcpt_pln"/>
    <property type="match status" value="1"/>
</dbReference>
<dbReference type="Gene3D" id="3.40.190.10">
    <property type="entry name" value="Periplasmic binding protein-like II"/>
    <property type="match status" value="2"/>
</dbReference>
<dbReference type="Pfam" id="PF00060">
    <property type="entry name" value="Lig_chan"/>
    <property type="match status" value="1"/>
</dbReference>
<dbReference type="GO" id="GO:0015276">
    <property type="term" value="F:ligand-gated monoatomic ion channel activity"/>
    <property type="evidence" value="ECO:0007669"/>
    <property type="project" value="InterPro"/>
</dbReference>
<feature type="transmembrane region" description="Helical" evidence="14">
    <location>
        <begin position="589"/>
        <end position="609"/>
    </location>
</feature>
<evidence type="ECO:0000256" key="3">
    <source>
        <dbReference type="ARBA" id="ARBA00022448"/>
    </source>
</evidence>
<feature type="transmembrane region" description="Helical" evidence="14">
    <location>
        <begin position="651"/>
        <end position="675"/>
    </location>
</feature>
<feature type="domain" description="Ionotropic glutamate receptor C-terminal" evidence="16">
    <location>
        <begin position="470"/>
        <end position="811"/>
    </location>
</feature>
<dbReference type="PRINTS" id="PR01176">
    <property type="entry name" value="GABABRECEPTR"/>
</dbReference>
<dbReference type="InterPro" id="IPR044440">
    <property type="entry name" value="GABAb_receptor_plant_PBP1"/>
</dbReference>
<dbReference type="GO" id="GO:0007165">
    <property type="term" value="P:signal transduction"/>
    <property type="evidence" value="ECO:0007669"/>
    <property type="project" value="UniProtKB-ARBA"/>
</dbReference>
<dbReference type="FunFam" id="3.40.190.10:FF:000054">
    <property type="entry name" value="Glutamate receptor"/>
    <property type="match status" value="1"/>
</dbReference>
<comment type="caution">
    <text evidence="17">The sequence shown here is derived from an EMBL/GenBank/DDBJ whole genome shotgun (WGS) entry which is preliminary data.</text>
</comment>
<dbReference type="CDD" id="cd19990">
    <property type="entry name" value="PBP1_GABAb_receptor_plant"/>
    <property type="match status" value="1"/>
</dbReference>
<keyword evidence="3 13" id="KW-0813">Transport</keyword>
<dbReference type="GO" id="GO:1901701">
    <property type="term" value="P:cellular response to oxygen-containing compound"/>
    <property type="evidence" value="ECO:0007669"/>
    <property type="project" value="UniProtKB-ARBA"/>
</dbReference>
<evidence type="ECO:0000256" key="5">
    <source>
        <dbReference type="ARBA" id="ARBA00022729"/>
    </source>
</evidence>